<proteinExistence type="predicted"/>
<name>A0A2K3KCW4_TRIPR</name>
<protein>
    <submittedName>
        <fullName evidence="1">Uncharacterized protein</fullName>
    </submittedName>
</protein>
<sequence length="61" mass="6792">MWLAPLAYCKCAKLAPCDSWPALYNSRPAPYESRPAPYSSRPAPCVVWLVPFQGQRHTQGG</sequence>
<organism evidence="1 2">
    <name type="scientific">Trifolium pratense</name>
    <name type="common">Red clover</name>
    <dbReference type="NCBI Taxonomy" id="57577"/>
    <lineage>
        <taxon>Eukaryota</taxon>
        <taxon>Viridiplantae</taxon>
        <taxon>Streptophyta</taxon>
        <taxon>Embryophyta</taxon>
        <taxon>Tracheophyta</taxon>
        <taxon>Spermatophyta</taxon>
        <taxon>Magnoliopsida</taxon>
        <taxon>eudicotyledons</taxon>
        <taxon>Gunneridae</taxon>
        <taxon>Pentapetalae</taxon>
        <taxon>rosids</taxon>
        <taxon>fabids</taxon>
        <taxon>Fabales</taxon>
        <taxon>Fabaceae</taxon>
        <taxon>Papilionoideae</taxon>
        <taxon>50 kb inversion clade</taxon>
        <taxon>NPAAA clade</taxon>
        <taxon>Hologalegina</taxon>
        <taxon>IRL clade</taxon>
        <taxon>Trifolieae</taxon>
        <taxon>Trifolium</taxon>
    </lineage>
</organism>
<accession>A0A2K3KCW4</accession>
<evidence type="ECO:0000313" key="1">
    <source>
        <dbReference type="EMBL" id="PNX64089.1"/>
    </source>
</evidence>
<reference evidence="1 2" key="1">
    <citation type="journal article" date="2014" name="Am. J. Bot.">
        <title>Genome assembly and annotation for red clover (Trifolium pratense; Fabaceae).</title>
        <authorList>
            <person name="Istvanek J."/>
            <person name="Jaros M."/>
            <person name="Krenek A."/>
            <person name="Repkova J."/>
        </authorList>
    </citation>
    <scope>NUCLEOTIDE SEQUENCE [LARGE SCALE GENOMIC DNA]</scope>
    <source>
        <strain evidence="2">cv. Tatra</strain>
        <tissue evidence="1">Young leaves</tissue>
    </source>
</reference>
<dbReference type="EMBL" id="ASHM01161728">
    <property type="protein sequence ID" value="PNX64089.1"/>
    <property type="molecule type" value="Genomic_DNA"/>
</dbReference>
<gene>
    <name evidence="1" type="ORF">L195_g061947</name>
</gene>
<dbReference type="Proteomes" id="UP000236291">
    <property type="component" value="Unassembled WGS sequence"/>
</dbReference>
<reference evidence="1 2" key="2">
    <citation type="journal article" date="2017" name="Front. Plant Sci.">
        <title>Gene Classification and Mining of Molecular Markers Useful in Red Clover (Trifolium pratense) Breeding.</title>
        <authorList>
            <person name="Istvanek J."/>
            <person name="Dluhosova J."/>
            <person name="Dluhos P."/>
            <person name="Patkova L."/>
            <person name="Nedelnik J."/>
            <person name="Repkova J."/>
        </authorList>
    </citation>
    <scope>NUCLEOTIDE SEQUENCE [LARGE SCALE GENOMIC DNA]</scope>
    <source>
        <strain evidence="2">cv. Tatra</strain>
        <tissue evidence="1">Young leaves</tissue>
    </source>
</reference>
<evidence type="ECO:0000313" key="2">
    <source>
        <dbReference type="Proteomes" id="UP000236291"/>
    </source>
</evidence>
<comment type="caution">
    <text evidence="1">The sequence shown here is derived from an EMBL/GenBank/DDBJ whole genome shotgun (WGS) entry which is preliminary data.</text>
</comment>
<dbReference type="AlphaFoldDB" id="A0A2K3KCW4"/>